<evidence type="ECO:0000256" key="1">
    <source>
        <dbReference type="SAM" id="MobiDB-lite"/>
    </source>
</evidence>
<comment type="caution">
    <text evidence="3">The sequence shown here is derived from an EMBL/GenBank/DDBJ whole genome shotgun (WGS) entry which is preliminary data.</text>
</comment>
<name>A0A8K0TF89_9PEZI</name>
<feature type="compositionally biased region" description="Polar residues" evidence="1">
    <location>
        <begin position="139"/>
        <end position="157"/>
    </location>
</feature>
<gene>
    <name evidence="3" type="ORF">B0T11DRAFT_285710</name>
</gene>
<accession>A0A8K0TF89</accession>
<keyword evidence="2" id="KW-0732">Signal</keyword>
<evidence type="ECO:0000313" key="3">
    <source>
        <dbReference type="EMBL" id="KAH7359086.1"/>
    </source>
</evidence>
<dbReference type="OrthoDB" id="5152618at2759"/>
<organism evidence="3 4">
    <name type="scientific">Plectosphaerella cucumerina</name>
    <dbReference type="NCBI Taxonomy" id="40658"/>
    <lineage>
        <taxon>Eukaryota</taxon>
        <taxon>Fungi</taxon>
        <taxon>Dikarya</taxon>
        <taxon>Ascomycota</taxon>
        <taxon>Pezizomycotina</taxon>
        <taxon>Sordariomycetes</taxon>
        <taxon>Hypocreomycetidae</taxon>
        <taxon>Glomerellales</taxon>
        <taxon>Plectosphaerellaceae</taxon>
        <taxon>Plectosphaerella</taxon>
    </lineage>
</organism>
<proteinExistence type="predicted"/>
<dbReference type="Proteomes" id="UP000813385">
    <property type="component" value="Unassembled WGS sequence"/>
</dbReference>
<dbReference type="AlphaFoldDB" id="A0A8K0TF89"/>
<protein>
    <recommendedName>
        <fullName evidence="5">Apple domain-containing protein</fullName>
    </recommendedName>
</protein>
<evidence type="ECO:0000313" key="4">
    <source>
        <dbReference type="Proteomes" id="UP000813385"/>
    </source>
</evidence>
<feature type="region of interest" description="Disordered" evidence="1">
    <location>
        <begin position="257"/>
        <end position="278"/>
    </location>
</feature>
<sequence length="392" mass="41437">MSSALLLLSTWAALFPGTIAAPNAQGPRAEGAAHGHSNVWSRHEHSHSSRARYLRGRPVYALNGTNATLPLPPSTATPVDVYPGAGGAPTLTSVAACQFYDDYTSTTTIEVTVFITESQEGLSSTDIASISATLSAPYPSNATTTRAPGYGQETQRGTGAGYPILTATGGATRQYYPGYHVSGNSTATSTSTLSGNPILNTTSSTSATVTTESGYRVTLAPISNLTTTHAPKSTEDCVIDTAIEPVTTATLTIMPTDSSIPTRTVSEGDDVATGKPQPETRHCGVHGLPVGNYFIARFVENAPGVPVTLEGCYQFCNSVMEATEGCRSYRFYPERGINAPRCDLYGSPVAYALDRIEDRHVDIWFDLECGSPRDSRWAGLPGLARLAELGLE</sequence>
<dbReference type="EMBL" id="JAGPXD010000004">
    <property type="protein sequence ID" value="KAH7359086.1"/>
    <property type="molecule type" value="Genomic_DNA"/>
</dbReference>
<evidence type="ECO:0000256" key="2">
    <source>
        <dbReference type="SAM" id="SignalP"/>
    </source>
</evidence>
<reference evidence="3" key="1">
    <citation type="journal article" date="2021" name="Nat. Commun.">
        <title>Genetic determinants of endophytism in the Arabidopsis root mycobiome.</title>
        <authorList>
            <person name="Mesny F."/>
            <person name="Miyauchi S."/>
            <person name="Thiergart T."/>
            <person name="Pickel B."/>
            <person name="Atanasova L."/>
            <person name="Karlsson M."/>
            <person name="Huettel B."/>
            <person name="Barry K.W."/>
            <person name="Haridas S."/>
            <person name="Chen C."/>
            <person name="Bauer D."/>
            <person name="Andreopoulos W."/>
            <person name="Pangilinan J."/>
            <person name="LaButti K."/>
            <person name="Riley R."/>
            <person name="Lipzen A."/>
            <person name="Clum A."/>
            <person name="Drula E."/>
            <person name="Henrissat B."/>
            <person name="Kohler A."/>
            <person name="Grigoriev I.V."/>
            <person name="Martin F.M."/>
            <person name="Hacquard S."/>
        </authorList>
    </citation>
    <scope>NUCLEOTIDE SEQUENCE</scope>
    <source>
        <strain evidence="3">MPI-CAGE-AT-0016</strain>
    </source>
</reference>
<feature type="region of interest" description="Disordered" evidence="1">
    <location>
        <begin position="25"/>
        <end position="48"/>
    </location>
</feature>
<evidence type="ECO:0008006" key="5">
    <source>
        <dbReference type="Google" id="ProtNLM"/>
    </source>
</evidence>
<feature type="region of interest" description="Disordered" evidence="1">
    <location>
        <begin position="139"/>
        <end position="158"/>
    </location>
</feature>
<feature type="chain" id="PRO_5035465142" description="Apple domain-containing protein" evidence="2">
    <location>
        <begin position="21"/>
        <end position="392"/>
    </location>
</feature>
<feature type="signal peptide" evidence="2">
    <location>
        <begin position="1"/>
        <end position="20"/>
    </location>
</feature>
<keyword evidence="4" id="KW-1185">Reference proteome</keyword>